<reference evidence="2 3" key="1">
    <citation type="submission" date="2021-04" db="EMBL/GenBank/DDBJ databases">
        <authorList>
            <person name="Pira H."/>
            <person name="Risdian C."/>
            <person name="Wink J."/>
        </authorList>
    </citation>
    <scope>NUCLEOTIDE SEQUENCE [LARGE SCALE GENOMIC DNA]</scope>
    <source>
        <strain evidence="2 3">WHA3</strain>
    </source>
</reference>
<keyword evidence="1" id="KW-0812">Transmembrane</keyword>
<protein>
    <submittedName>
        <fullName evidence="2">Uncharacterized protein</fullName>
    </submittedName>
</protein>
<dbReference type="EMBL" id="JAGSPA010000006">
    <property type="protein sequence ID" value="MBV7257914.1"/>
    <property type="molecule type" value="Genomic_DNA"/>
</dbReference>
<comment type="caution">
    <text evidence="2">The sequence shown here is derived from an EMBL/GenBank/DDBJ whole genome shotgun (WGS) entry which is preliminary data.</text>
</comment>
<organism evidence="2 3">
    <name type="scientific">Pacificimonas pallii</name>
    <dbReference type="NCBI Taxonomy" id="2827236"/>
    <lineage>
        <taxon>Bacteria</taxon>
        <taxon>Pseudomonadati</taxon>
        <taxon>Pseudomonadota</taxon>
        <taxon>Alphaproteobacteria</taxon>
        <taxon>Sphingomonadales</taxon>
        <taxon>Sphingosinicellaceae</taxon>
        <taxon>Pacificimonas</taxon>
    </lineage>
</organism>
<dbReference type="RefSeq" id="WP_218446764.1">
    <property type="nucleotide sequence ID" value="NZ_JAGSPA010000006.1"/>
</dbReference>
<evidence type="ECO:0000313" key="2">
    <source>
        <dbReference type="EMBL" id="MBV7257914.1"/>
    </source>
</evidence>
<dbReference type="Proteomes" id="UP000722336">
    <property type="component" value="Unassembled WGS sequence"/>
</dbReference>
<proteinExistence type="predicted"/>
<evidence type="ECO:0000313" key="3">
    <source>
        <dbReference type="Proteomes" id="UP000722336"/>
    </source>
</evidence>
<keyword evidence="1" id="KW-0472">Membrane</keyword>
<feature type="transmembrane region" description="Helical" evidence="1">
    <location>
        <begin position="69"/>
        <end position="88"/>
    </location>
</feature>
<evidence type="ECO:0000256" key="1">
    <source>
        <dbReference type="SAM" id="Phobius"/>
    </source>
</evidence>
<feature type="transmembrane region" description="Helical" evidence="1">
    <location>
        <begin position="12"/>
        <end position="31"/>
    </location>
</feature>
<name>A0ABS6SHM1_9SPHN</name>
<keyword evidence="3" id="KW-1185">Reference proteome</keyword>
<accession>A0ABS6SHM1</accession>
<feature type="transmembrane region" description="Helical" evidence="1">
    <location>
        <begin position="108"/>
        <end position="125"/>
    </location>
</feature>
<feature type="transmembrane region" description="Helical" evidence="1">
    <location>
        <begin position="43"/>
        <end position="62"/>
    </location>
</feature>
<sequence>MTLRTITIKHGLIFILAGLLITYHVVTTYQLYANFPDFSNIQFIQFILKIAVALSLCMVIWGSVTGRKWVLWVMWISILSLIASQYWLHFNPQSAELAMAEALSEKSVFSYLRGLIFPSAITLLFPGRKS</sequence>
<keyword evidence="1" id="KW-1133">Transmembrane helix</keyword>
<gene>
    <name evidence="2" type="ORF">KCG44_14100</name>
</gene>